<keyword evidence="3" id="KW-1185">Reference proteome</keyword>
<evidence type="ECO:0000313" key="3">
    <source>
        <dbReference type="Proteomes" id="UP001595987"/>
    </source>
</evidence>
<dbReference type="RefSeq" id="WP_213533379.1">
    <property type="nucleotide sequence ID" value="NZ_BOVQ01000002.1"/>
</dbReference>
<dbReference type="InterPro" id="IPR029044">
    <property type="entry name" value="Nucleotide-diphossugar_trans"/>
</dbReference>
<gene>
    <name evidence="2" type="ORF">ACFO26_04225</name>
</gene>
<accession>A0ABV9JCD7</accession>
<dbReference type="PANTHER" id="PTHR22916">
    <property type="entry name" value="GLYCOSYLTRANSFERASE"/>
    <property type="match status" value="1"/>
</dbReference>
<dbReference type="InterPro" id="IPR001173">
    <property type="entry name" value="Glyco_trans_2-like"/>
</dbReference>
<dbReference type="PANTHER" id="PTHR22916:SF3">
    <property type="entry name" value="UDP-GLCNAC:BETAGAL BETA-1,3-N-ACETYLGLUCOSAMINYLTRANSFERASE-LIKE PROTEIN 1"/>
    <property type="match status" value="1"/>
</dbReference>
<dbReference type="CDD" id="cd00761">
    <property type="entry name" value="Glyco_tranf_GTA_type"/>
    <property type="match status" value="1"/>
</dbReference>
<dbReference type="Gene3D" id="3.90.550.10">
    <property type="entry name" value="Spore Coat Polysaccharide Biosynthesis Protein SpsA, Chain A"/>
    <property type="match status" value="1"/>
</dbReference>
<dbReference type="Pfam" id="PF00535">
    <property type="entry name" value="Glycos_transf_2"/>
    <property type="match status" value="1"/>
</dbReference>
<sequence>MTIQPDLSVILPAYNVEKYIKKSIQSILSQSTINLEIIVVNDGSTDNTLEIIKENFSQLENLTIINQTNQGSGFARNNGFKVAKGKYVLFMDPDDSLVPDSLKNLFPKIEKSAPDMVIFGLKINRESTGKIEDSFTILPEKFYQSNIELQADIYQHHQQMTYTPPWNKLIRRDFLEKSGLLFTNQRTGQDVVFAIDLFNLVETTYWEPAPYYIYLLGRKDGAAHKRNPNMVNDNVTISKKLIENAKDEARQKIANEMIVSFGMRELRHCVPSSNSFKDFRDYCKTSALNPYLSKVRFAQLPRMRKLQYLTRKNLFLSYQYFKKNL</sequence>
<comment type="caution">
    <text evidence="2">The sequence shown here is derived from an EMBL/GenBank/DDBJ whole genome shotgun (WGS) entry which is preliminary data.</text>
</comment>
<dbReference type="Proteomes" id="UP001595987">
    <property type="component" value="Unassembled WGS sequence"/>
</dbReference>
<proteinExistence type="predicted"/>
<evidence type="ECO:0000259" key="1">
    <source>
        <dbReference type="Pfam" id="PF00535"/>
    </source>
</evidence>
<dbReference type="EMBL" id="JBHSGD010000004">
    <property type="protein sequence ID" value="MFC4652107.1"/>
    <property type="molecule type" value="Genomic_DNA"/>
</dbReference>
<protein>
    <submittedName>
        <fullName evidence="2">Glycosyltransferase family 2 protein</fullName>
    </submittedName>
</protein>
<feature type="domain" description="Glycosyltransferase 2-like" evidence="1">
    <location>
        <begin position="8"/>
        <end position="177"/>
    </location>
</feature>
<reference evidence="3" key="1">
    <citation type="journal article" date="2019" name="Int. J. Syst. Evol. Microbiol.">
        <title>The Global Catalogue of Microorganisms (GCM) 10K type strain sequencing project: providing services to taxonomists for standard genome sequencing and annotation.</title>
        <authorList>
            <consortium name="The Broad Institute Genomics Platform"/>
            <consortium name="The Broad Institute Genome Sequencing Center for Infectious Disease"/>
            <person name="Wu L."/>
            <person name="Ma J."/>
        </authorList>
    </citation>
    <scope>NUCLEOTIDE SEQUENCE [LARGE SCALE GENOMIC DNA]</scope>
    <source>
        <strain evidence="3">CCUG 63287</strain>
    </source>
</reference>
<evidence type="ECO:0000313" key="2">
    <source>
        <dbReference type="EMBL" id="MFC4652107.1"/>
    </source>
</evidence>
<organism evidence="2 3">
    <name type="scientific">Lactococcus nasutitermitis</name>
    <dbReference type="NCBI Taxonomy" id="1652957"/>
    <lineage>
        <taxon>Bacteria</taxon>
        <taxon>Bacillati</taxon>
        <taxon>Bacillota</taxon>
        <taxon>Bacilli</taxon>
        <taxon>Lactobacillales</taxon>
        <taxon>Streptococcaceae</taxon>
        <taxon>Lactococcus</taxon>
    </lineage>
</organism>
<dbReference type="SUPFAM" id="SSF53448">
    <property type="entry name" value="Nucleotide-diphospho-sugar transferases"/>
    <property type="match status" value="1"/>
</dbReference>
<name>A0ABV9JCD7_9LACT</name>